<accession>A0A6H1ZCK8</accession>
<reference evidence="1" key="1">
    <citation type="submission" date="2020-03" db="EMBL/GenBank/DDBJ databases">
        <title>The deep terrestrial virosphere.</title>
        <authorList>
            <person name="Holmfeldt K."/>
            <person name="Nilsson E."/>
            <person name="Simone D."/>
            <person name="Lopez-Fernandez M."/>
            <person name="Wu X."/>
            <person name="de Brujin I."/>
            <person name="Lundin D."/>
            <person name="Andersson A."/>
            <person name="Bertilsson S."/>
            <person name="Dopson M."/>
        </authorList>
    </citation>
    <scope>NUCLEOTIDE SEQUENCE</scope>
    <source>
        <strain evidence="1">TM448A00204</strain>
        <strain evidence="2">TM448B00128</strain>
    </source>
</reference>
<dbReference type="EMBL" id="MT143988">
    <property type="protein sequence ID" value="QJA45284.1"/>
    <property type="molecule type" value="Genomic_DNA"/>
</dbReference>
<gene>
    <name evidence="1" type="ORF">TM448A00204_0029</name>
    <name evidence="2" type="ORF">TM448B00128_0059</name>
</gene>
<evidence type="ECO:0000313" key="1">
    <source>
        <dbReference type="EMBL" id="QJA45284.1"/>
    </source>
</evidence>
<evidence type="ECO:0000313" key="2">
    <source>
        <dbReference type="EMBL" id="QJH93684.1"/>
    </source>
</evidence>
<evidence type="ECO:0008006" key="3">
    <source>
        <dbReference type="Google" id="ProtNLM"/>
    </source>
</evidence>
<protein>
    <recommendedName>
        <fullName evidence="3">Large polyvalent protein associated domain-containing protein</fullName>
    </recommendedName>
</protein>
<dbReference type="EMBL" id="MT144590">
    <property type="protein sequence ID" value="QJH93684.1"/>
    <property type="molecule type" value="Genomic_DNA"/>
</dbReference>
<name>A0A6H1ZCK8_9ZZZZ</name>
<organism evidence="1">
    <name type="scientific">viral metagenome</name>
    <dbReference type="NCBI Taxonomy" id="1070528"/>
    <lineage>
        <taxon>unclassified sequences</taxon>
        <taxon>metagenomes</taxon>
        <taxon>organismal metagenomes</taxon>
    </lineage>
</organism>
<dbReference type="AlphaFoldDB" id="A0A6H1ZCK8"/>
<proteinExistence type="predicted"/>
<sequence length="1081" mass="122534">MTTGYDIKQREEGIKGYPTERKGSVTGYDFGPPQEGKKDISLRGWEFKFATGEWLGKKKEMTGEGFFESIYEPTQMRDVAANIYAGTRTAAEILPYTRYLFPSGRDEWSRKSTLGQTIELGIEALSLLPPVLIGKGLMILAKGSMKGITLPFKVGKAFALKKRVGRLLEQDPFLDIATSSVKKYERISPAEKAVKKWQISPDEATSLMKGDRLIWQGGGRSGALWQGRGGENFQKLFKKDGFLQGDVKKQMERWSRPHETQELGHYAAEWTKLVKKTFGKDYKPENIFKMQATKLFGEKGATLNYGDVDAKTFGFLIRDLLEENPAKLMSRMDIGYGHKMFTITLPVRKVLGLGEQVWETYSKIYEPVKRAFTNSNKYGTLMTSKFHTLLASRGLGTLTSAKEAGVLGLKKAFSKREWEAAGELVTKMDDALGRGMKQEEIQSLFESTSETVQKITKSWFDFSDTLYSDYMKKKIPQIFERIGLTERGRDGLELLMRGPNGIDRYVDVAFSQSANLAFDSKAKIVEGMLKKARENLRNIDWFTTKPAKLLLEKEKEDLKKKLLDGLQELLPMKKGAKKGWANYVENYATRIYSKQYAQSAERTRDLVKSRRAGFTKGRTREFSEEGRISDLTRIAEARINMQAKELYVYKQLEPVVDHARGLPVKFRDYSEHFIARQLGEASGADLAVAQWLTSTVGQFTRQVYDERSVANLAHTINDLVYMGGLGFKPFSAMRNYFQPLLMVPADLGGLKDFFWLGKGYSSAFKKETREYIKSIGAIQEFAPDLYLRPRVIGFGGSFTVGGKKYDLPSTQQMRDLALWMFKNSDRHNRYVTGGAAIEKWDYFSKKYLSGNLDKAAVKQFSKKLNLGSREEWIRAQMNEHLRKGTLEGLEEAKKLWVYDVIADTQYLYGTLDAPIYGQKYGAVGKMAGIFQSWWMNYGSALEKWALRTPDVAPIVNERVMTWLLAGAIVEETASKLWQQKTAAKMVHVGPFPTRVSEFMIPPTFAPIYYAAKVLADGIDAIKYQEPERFKRSVKALAKSGLMFVPGGLQMGQFVRGARKEGWAGLAKAIVRYDPEREEKSY</sequence>